<feature type="region of interest" description="Disordered" evidence="1">
    <location>
        <begin position="450"/>
        <end position="478"/>
    </location>
</feature>
<dbReference type="PROSITE" id="PS00028">
    <property type="entry name" value="ZINC_FINGER_C2H2_1"/>
    <property type="match status" value="1"/>
</dbReference>
<accession>A0A8H4RPV5</accession>
<evidence type="ECO:0000259" key="2">
    <source>
        <dbReference type="PROSITE" id="PS00028"/>
    </source>
</evidence>
<feature type="region of interest" description="Disordered" evidence="1">
    <location>
        <begin position="368"/>
        <end position="407"/>
    </location>
</feature>
<protein>
    <recommendedName>
        <fullName evidence="2">C2H2-type domain-containing protein</fullName>
    </recommendedName>
</protein>
<comment type="caution">
    <text evidence="3">The sequence shown here is derived from an EMBL/GenBank/DDBJ whole genome shotgun (WGS) entry which is preliminary data.</text>
</comment>
<dbReference type="EMBL" id="JAAMPI010000226">
    <property type="protein sequence ID" value="KAF4633874.1"/>
    <property type="molecule type" value="Genomic_DNA"/>
</dbReference>
<proteinExistence type="predicted"/>
<dbReference type="InterPro" id="IPR036236">
    <property type="entry name" value="Znf_C2H2_sf"/>
</dbReference>
<dbReference type="InterPro" id="IPR041661">
    <property type="entry name" value="ZN622/Rei1/Reh1_Znf-C2H2"/>
</dbReference>
<dbReference type="GO" id="GO:0042273">
    <property type="term" value="P:ribosomal large subunit biogenesis"/>
    <property type="evidence" value="ECO:0007669"/>
    <property type="project" value="TreeGrafter"/>
</dbReference>
<dbReference type="PANTHER" id="PTHR13182:SF8">
    <property type="entry name" value="CYTOPLASMIC 60S SUBUNIT BIOGENESIS FACTOR ZNF622"/>
    <property type="match status" value="1"/>
</dbReference>
<dbReference type="PANTHER" id="PTHR13182">
    <property type="entry name" value="ZINC FINGER PROTEIN 622"/>
    <property type="match status" value="1"/>
</dbReference>
<keyword evidence="4" id="KW-1185">Reference proteome</keyword>
<reference evidence="3 4" key="1">
    <citation type="submission" date="2020-03" db="EMBL/GenBank/DDBJ databases">
        <title>Draft Genome Sequence of Cudoniella acicularis.</title>
        <authorList>
            <person name="Buettner E."/>
            <person name="Kellner H."/>
        </authorList>
    </citation>
    <scope>NUCLEOTIDE SEQUENCE [LARGE SCALE GENOMIC DNA]</scope>
    <source>
        <strain evidence="3 4">DSM 108380</strain>
    </source>
</reference>
<dbReference type="Proteomes" id="UP000566819">
    <property type="component" value="Unassembled WGS sequence"/>
</dbReference>
<dbReference type="Pfam" id="PF12756">
    <property type="entry name" value="zf-C2H2_2"/>
    <property type="match status" value="1"/>
</dbReference>
<sequence>MAISVRPPLCAFNRIFVETFDWVEADTHMMKSGFWYHDVEHVFFNILVFGNVRLLYSESSEGCKTPSYLTLHSSPYYAGNGSNRNQCRRIRDRTYLHYMPRKFRLQGSKKDSHERGVAVSRNSKDVKNPAIDRDSVYNLKRRIASLSPISLTVFQKQVLPAESGDDEKGDAPSFQQSCAACEQHYTNRKAWQAHLKSRNHIQKSAEIPSLDALSLNSSEDSQSINEEDHFNPLQCLFCNAESASLDLNLIHMSHSHSFFIPDAEYLIDIESLLSYLFAIISVFHECLFCGSLKSTKFAVQDHMRGKGHCKVDFEDEEHQLKQFYDFSGDISDEEEGQDLQEEATLVPDEDELHLPSGKTLGQRSRARYFRQKAPARSSSASSSHQKQLTQSDSEALPTETIRSKDQSLVMRAGTSTSMIGIPQIQQRALLAVEQKMAKIEARARNEYEARVERKANQQKRYKVSSMGKKAGGLEKRLG</sequence>
<evidence type="ECO:0000313" key="3">
    <source>
        <dbReference type="EMBL" id="KAF4633874.1"/>
    </source>
</evidence>
<evidence type="ECO:0000256" key="1">
    <source>
        <dbReference type="SAM" id="MobiDB-lite"/>
    </source>
</evidence>
<gene>
    <name evidence="3" type="ORF">G7Y89_g4243</name>
</gene>
<feature type="domain" description="C2H2-type" evidence="2">
    <location>
        <begin position="178"/>
        <end position="200"/>
    </location>
</feature>
<dbReference type="AlphaFoldDB" id="A0A8H4RPV5"/>
<dbReference type="InterPro" id="IPR040025">
    <property type="entry name" value="Znf622/Rei1/Reh1"/>
</dbReference>
<evidence type="ECO:0000313" key="4">
    <source>
        <dbReference type="Proteomes" id="UP000566819"/>
    </source>
</evidence>
<dbReference type="SUPFAM" id="SSF57667">
    <property type="entry name" value="beta-beta-alpha zinc fingers"/>
    <property type="match status" value="2"/>
</dbReference>
<dbReference type="OrthoDB" id="19329at2759"/>
<feature type="compositionally biased region" description="Polar residues" evidence="1">
    <location>
        <begin position="384"/>
        <end position="393"/>
    </location>
</feature>
<dbReference type="InterPro" id="IPR013087">
    <property type="entry name" value="Znf_C2H2_type"/>
</dbReference>
<dbReference type="SMART" id="SM00355">
    <property type="entry name" value="ZnF_C2H2"/>
    <property type="match status" value="3"/>
</dbReference>
<dbReference type="GO" id="GO:0030687">
    <property type="term" value="C:preribosome, large subunit precursor"/>
    <property type="evidence" value="ECO:0007669"/>
    <property type="project" value="TreeGrafter"/>
</dbReference>
<name>A0A8H4RPV5_9HELO</name>
<organism evidence="3 4">
    <name type="scientific">Cudoniella acicularis</name>
    <dbReference type="NCBI Taxonomy" id="354080"/>
    <lineage>
        <taxon>Eukaryota</taxon>
        <taxon>Fungi</taxon>
        <taxon>Dikarya</taxon>
        <taxon>Ascomycota</taxon>
        <taxon>Pezizomycotina</taxon>
        <taxon>Leotiomycetes</taxon>
        <taxon>Helotiales</taxon>
        <taxon>Tricladiaceae</taxon>
        <taxon>Cudoniella</taxon>
    </lineage>
</organism>